<gene>
    <name evidence="1" type="ORF">KY290_035011</name>
</gene>
<dbReference type="EMBL" id="JAIVGD010000026">
    <property type="protein sequence ID" value="KAH0741968.1"/>
    <property type="molecule type" value="Genomic_DNA"/>
</dbReference>
<proteinExistence type="predicted"/>
<organism evidence="1 2">
    <name type="scientific">Solanum tuberosum</name>
    <name type="common">Potato</name>
    <dbReference type="NCBI Taxonomy" id="4113"/>
    <lineage>
        <taxon>Eukaryota</taxon>
        <taxon>Viridiplantae</taxon>
        <taxon>Streptophyta</taxon>
        <taxon>Embryophyta</taxon>
        <taxon>Tracheophyta</taxon>
        <taxon>Spermatophyta</taxon>
        <taxon>Magnoliopsida</taxon>
        <taxon>eudicotyledons</taxon>
        <taxon>Gunneridae</taxon>
        <taxon>Pentapetalae</taxon>
        <taxon>asterids</taxon>
        <taxon>lamiids</taxon>
        <taxon>Solanales</taxon>
        <taxon>Solanaceae</taxon>
        <taxon>Solanoideae</taxon>
        <taxon>Solaneae</taxon>
        <taxon>Solanum</taxon>
    </lineage>
</organism>
<accession>A0ABQ7U638</accession>
<sequence>MGRVEGEGDTISWNGITKVLAEGRGWNISTFLICNKFILGRSGCKENSLWKMVILARCVYQQ</sequence>
<protein>
    <submittedName>
        <fullName evidence="1">Uncharacterized protein</fullName>
    </submittedName>
</protein>
<evidence type="ECO:0000313" key="1">
    <source>
        <dbReference type="EMBL" id="KAH0741968.1"/>
    </source>
</evidence>
<reference evidence="1 2" key="1">
    <citation type="journal article" date="2021" name="bioRxiv">
        <title>Chromosome-scale and haplotype-resolved genome assembly of a tetraploid potato cultivar.</title>
        <authorList>
            <person name="Sun H."/>
            <person name="Jiao W.-B."/>
            <person name="Krause K."/>
            <person name="Campoy J.A."/>
            <person name="Goel M."/>
            <person name="Folz-Donahue K."/>
            <person name="Kukat C."/>
            <person name="Huettel B."/>
            <person name="Schneeberger K."/>
        </authorList>
    </citation>
    <scope>NUCLEOTIDE SEQUENCE [LARGE SCALE GENOMIC DNA]</scope>
    <source>
        <strain evidence="1">SolTubOtavaFocal</strain>
        <tissue evidence="1">Leaves</tissue>
    </source>
</reference>
<evidence type="ECO:0000313" key="2">
    <source>
        <dbReference type="Proteomes" id="UP000826656"/>
    </source>
</evidence>
<keyword evidence="2" id="KW-1185">Reference proteome</keyword>
<dbReference type="Proteomes" id="UP000826656">
    <property type="component" value="Unassembled WGS sequence"/>
</dbReference>
<comment type="caution">
    <text evidence="1">The sequence shown here is derived from an EMBL/GenBank/DDBJ whole genome shotgun (WGS) entry which is preliminary data.</text>
</comment>
<name>A0ABQ7U638_SOLTU</name>